<dbReference type="InterPro" id="IPR008972">
    <property type="entry name" value="Cupredoxin"/>
</dbReference>
<evidence type="ECO:0000256" key="3">
    <source>
        <dbReference type="ARBA" id="ARBA00022448"/>
    </source>
</evidence>
<evidence type="ECO:0000256" key="14">
    <source>
        <dbReference type="ARBA" id="ARBA00030198"/>
    </source>
</evidence>
<keyword evidence="6 15" id="KW-0812">Transmembrane</keyword>
<dbReference type="InterPro" id="IPR002429">
    <property type="entry name" value="CcO_II-like_C"/>
</dbReference>
<keyword evidence="10" id="KW-0560">Oxidoreductase</keyword>
<name>A0ABS5RB80_9HYPH</name>
<dbReference type="PANTHER" id="PTHR22888">
    <property type="entry name" value="CYTOCHROME C OXIDASE, SUBUNIT II"/>
    <property type="match status" value="1"/>
</dbReference>
<dbReference type="InterPro" id="IPR036257">
    <property type="entry name" value="Cyt_c_oxidase_su2_TM_sf"/>
</dbReference>
<evidence type="ECO:0000313" key="19">
    <source>
        <dbReference type="Proteomes" id="UP001166585"/>
    </source>
</evidence>
<dbReference type="InterPro" id="IPR006333">
    <property type="entry name" value="Cyt_o_ubiquinol_oxidase_su2"/>
</dbReference>
<dbReference type="Gene3D" id="2.60.40.420">
    <property type="entry name" value="Cupredoxins - blue copper proteins"/>
    <property type="match status" value="1"/>
</dbReference>
<evidence type="ECO:0000256" key="11">
    <source>
        <dbReference type="ARBA" id="ARBA00023136"/>
    </source>
</evidence>
<proteinExistence type="inferred from homology"/>
<evidence type="ECO:0000259" key="17">
    <source>
        <dbReference type="PROSITE" id="PS50999"/>
    </source>
</evidence>
<evidence type="ECO:0000256" key="12">
    <source>
        <dbReference type="ARBA" id="ARBA00023139"/>
    </source>
</evidence>
<keyword evidence="3" id="KW-0813">Transport</keyword>
<evidence type="ECO:0000256" key="6">
    <source>
        <dbReference type="ARBA" id="ARBA00022692"/>
    </source>
</evidence>
<feature type="transmembrane region" description="Helical" evidence="15">
    <location>
        <begin position="37"/>
        <end position="63"/>
    </location>
</feature>
<keyword evidence="8" id="KW-0249">Electron transport</keyword>
<keyword evidence="7" id="KW-0732">Signal</keyword>
<sequence>MRCLRLIALLPLVACLGGCNFVVLAPTGDIAAQQRDLLVVSTLLMLLIIIPVMALTAFFAWKYRASNTDAPYEPEWSHSTQMELVIWSAPLLIIICLGALTWMGTHLLDPYRPLDRISADTAVPAEMTPLDVEVVALDWKWLFIYPEQGIATVNDLAAPVGRPIRFRITSSSVMNAFYVPTLAGMIYAMPGMHTELHAIANSPVESRGFSANYSGAGFSGMFFRFRGLPEADFDAWVAQAKQAPDALTRAAYLELEKPSQNVPARQYSAVDPALFDAILNMCVEDGKMCMSEMMAIDAKGGMGIESAAANTLPLTYDKHSRRGTVLGGAPSYVAGVCTPEEASRLLTLSSAARARAPVSDLAPVLGAGLPVPGLSATGLPAAGASALSPISLPASEALPGPRRPSNS</sequence>
<dbReference type="InterPro" id="IPR034227">
    <property type="entry name" value="CuRO_UO_II"/>
</dbReference>
<feature type="domain" description="Cytochrome oxidase subunit II transmembrane region profile" evidence="17">
    <location>
        <begin position="15"/>
        <end position="112"/>
    </location>
</feature>
<keyword evidence="13" id="KW-0449">Lipoprotein</keyword>
<reference evidence="18" key="1">
    <citation type="submission" date="2021-05" db="EMBL/GenBank/DDBJ databases">
        <authorList>
            <person name="Sun Q."/>
            <person name="Inoue M."/>
        </authorList>
    </citation>
    <scope>NUCLEOTIDE SEQUENCE</scope>
    <source>
        <strain evidence="18">VKM B-3255</strain>
    </source>
</reference>
<comment type="caution">
    <text evidence="18">The sequence shown here is derived from an EMBL/GenBank/DDBJ whole genome shotgun (WGS) entry which is preliminary data.</text>
</comment>
<evidence type="ECO:0000256" key="10">
    <source>
        <dbReference type="ARBA" id="ARBA00023002"/>
    </source>
</evidence>
<organism evidence="18 19">
    <name type="scientific">Ancylobacter radicis</name>
    <dbReference type="NCBI Taxonomy" id="2836179"/>
    <lineage>
        <taxon>Bacteria</taxon>
        <taxon>Pseudomonadati</taxon>
        <taxon>Pseudomonadota</taxon>
        <taxon>Alphaproteobacteria</taxon>
        <taxon>Hyphomicrobiales</taxon>
        <taxon>Xanthobacteraceae</taxon>
        <taxon>Ancylobacter</taxon>
    </lineage>
</organism>
<evidence type="ECO:0000313" key="18">
    <source>
        <dbReference type="EMBL" id="MBS9478079.1"/>
    </source>
</evidence>
<comment type="subcellular location">
    <subcellularLocation>
        <location evidence="1">Cell membrane</location>
        <topology evidence="1">Multi-pass membrane protein</topology>
    </subcellularLocation>
</comment>
<evidence type="ECO:0000256" key="7">
    <source>
        <dbReference type="ARBA" id="ARBA00022729"/>
    </source>
</evidence>
<evidence type="ECO:0000256" key="8">
    <source>
        <dbReference type="ARBA" id="ARBA00022982"/>
    </source>
</evidence>
<evidence type="ECO:0000256" key="5">
    <source>
        <dbReference type="ARBA" id="ARBA00022660"/>
    </source>
</evidence>
<comment type="similarity">
    <text evidence="2">Belongs to the cytochrome c oxidase subunit 2 family.</text>
</comment>
<dbReference type="NCBIfam" id="TIGR01433">
    <property type="entry name" value="CyoA"/>
    <property type="match status" value="1"/>
</dbReference>
<gene>
    <name evidence="18" type="primary">cyoA</name>
    <name evidence="18" type="ORF">KIP89_13265</name>
</gene>
<evidence type="ECO:0000259" key="16">
    <source>
        <dbReference type="PROSITE" id="PS50857"/>
    </source>
</evidence>
<dbReference type="Proteomes" id="UP001166585">
    <property type="component" value="Unassembled WGS sequence"/>
</dbReference>
<evidence type="ECO:0000256" key="15">
    <source>
        <dbReference type="SAM" id="Phobius"/>
    </source>
</evidence>
<dbReference type="SUPFAM" id="SSF49503">
    <property type="entry name" value="Cupredoxins"/>
    <property type="match status" value="1"/>
</dbReference>
<accession>A0ABS5RB80</accession>
<dbReference type="SUPFAM" id="SSF81464">
    <property type="entry name" value="Cytochrome c oxidase subunit II-like, transmembrane region"/>
    <property type="match status" value="1"/>
</dbReference>
<protein>
    <recommendedName>
        <fullName evidence="14">Ubiquinol oxidase polypeptide II</fullName>
    </recommendedName>
</protein>
<keyword evidence="11 15" id="KW-0472">Membrane</keyword>
<evidence type="ECO:0000256" key="9">
    <source>
        <dbReference type="ARBA" id="ARBA00022989"/>
    </source>
</evidence>
<dbReference type="EMBL" id="JAHCQH010000017">
    <property type="protein sequence ID" value="MBS9478079.1"/>
    <property type="molecule type" value="Genomic_DNA"/>
</dbReference>
<keyword evidence="9 15" id="KW-1133">Transmembrane helix</keyword>
<evidence type="ECO:0000256" key="13">
    <source>
        <dbReference type="ARBA" id="ARBA00023288"/>
    </source>
</evidence>
<dbReference type="PROSITE" id="PS50999">
    <property type="entry name" value="COX2_TM"/>
    <property type="match status" value="1"/>
</dbReference>
<keyword evidence="12" id="KW-0564">Palmitate</keyword>
<evidence type="ECO:0000256" key="2">
    <source>
        <dbReference type="ARBA" id="ARBA00007866"/>
    </source>
</evidence>
<feature type="transmembrane region" description="Helical" evidence="15">
    <location>
        <begin position="84"/>
        <end position="104"/>
    </location>
</feature>
<feature type="domain" description="Cytochrome oxidase subunit II copper A binding" evidence="16">
    <location>
        <begin position="127"/>
        <end position="239"/>
    </location>
</feature>
<dbReference type="Pfam" id="PF06481">
    <property type="entry name" value="COX_ARM"/>
    <property type="match status" value="1"/>
</dbReference>
<dbReference type="CDD" id="cd04212">
    <property type="entry name" value="CuRO_UO_II"/>
    <property type="match status" value="1"/>
</dbReference>
<dbReference type="PANTHER" id="PTHR22888:SF18">
    <property type="entry name" value="CYTOCHROME BO(3) UBIQUINOL OXIDASE SUBUNIT 2"/>
    <property type="match status" value="1"/>
</dbReference>
<dbReference type="InterPro" id="IPR010514">
    <property type="entry name" value="COX_ARM"/>
</dbReference>
<evidence type="ECO:0000256" key="4">
    <source>
        <dbReference type="ARBA" id="ARBA00022475"/>
    </source>
</evidence>
<keyword evidence="19" id="KW-1185">Reference proteome</keyword>
<evidence type="ECO:0000256" key="1">
    <source>
        <dbReference type="ARBA" id="ARBA00004651"/>
    </source>
</evidence>
<dbReference type="PROSITE" id="PS50857">
    <property type="entry name" value="COX2_CUA"/>
    <property type="match status" value="1"/>
</dbReference>
<keyword evidence="4" id="KW-1003">Cell membrane</keyword>
<dbReference type="InterPro" id="IPR011759">
    <property type="entry name" value="Cyt_c_oxidase_su2_TM_dom"/>
</dbReference>
<keyword evidence="5" id="KW-0679">Respiratory chain</keyword>
<dbReference type="Gene3D" id="1.10.287.90">
    <property type="match status" value="1"/>
</dbReference>
<dbReference type="RefSeq" id="WP_213755900.1">
    <property type="nucleotide sequence ID" value="NZ_JAHCQH010000017.1"/>
</dbReference>
<dbReference type="InterPro" id="IPR045187">
    <property type="entry name" value="CcO_II"/>
</dbReference>